<evidence type="ECO:0000256" key="6">
    <source>
        <dbReference type="HAMAP-Rule" id="MF_00265"/>
    </source>
</evidence>
<feature type="binding site" evidence="6">
    <location>
        <position position="6"/>
    </location>
    <ligand>
        <name>Mg(2+)</name>
        <dbReference type="ChEBI" id="CHEBI:18420"/>
    </ligand>
</feature>
<dbReference type="Proteomes" id="UP000501705">
    <property type="component" value="Chromosome"/>
</dbReference>
<evidence type="ECO:0000313" key="9">
    <source>
        <dbReference type="Proteomes" id="UP000501705"/>
    </source>
</evidence>
<evidence type="ECO:0000256" key="4">
    <source>
        <dbReference type="ARBA" id="ARBA00022801"/>
    </source>
</evidence>
<dbReference type="GO" id="GO:0090729">
    <property type="term" value="F:toxin activity"/>
    <property type="evidence" value="ECO:0007669"/>
    <property type="project" value="UniProtKB-KW"/>
</dbReference>
<evidence type="ECO:0000256" key="2">
    <source>
        <dbReference type="ARBA" id="ARBA00022722"/>
    </source>
</evidence>
<evidence type="ECO:0000313" key="8">
    <source>
        <dbReference type="EMBL" id="QIS05216.1"/>
    </source>
</evidence>
<proteinExistence type="inferred from homology"/>
<feature type="domain" description="PIN" evidence="7">
    <location>
        <begin position="4"/>
        <end position="128"/>
    </location>
</feature>
<dbReference type="AlphaFoldDB" id="A0A6G9XWE7"/>
<dbReference type="GO" id="GO:0004540">
    <property type="term" value="F:RNA nuclease activity"/>
    <property type="evidence" value="ECO:0007669"/>
    <property type="project" value="InterPro"/>
</dbReference>
<dbReference type="Pfam" id="PF01850">
    <property type="entry name" value="PIN"/>
    <property type="match status" value="1"/>
</dbReference>
<keyword evidence="4 6" id="KW-0378">Hydrolase</keyword>
<evidence type="ECO:0000256" key="1">
    <source>
        <dbReference type="ARBA" id="ARBA00022649"/>
    </source>
</evidence>
<dbReference type="GO" id="GO:0000287">
    <property type="term" value="F:magnesium ion binding"/>
    <property type="evidence" value="ECO:0007669"/>
    <property type="project" value="UniProtKB-UniRule"/>
</dbReference>
<evidence type="ECO:0000256" key="3">
    <source>
        <dbReference type="ARBA" id="ARBA00022723"/>
    </source>
</evidence>
<keyword evidence="3 6" id="KW-0479">Metal-binding</keyword>
<reference evidence="8 9" key="1">
    <citation type="journal article" date="2019" name="ACS Chem. Biol.">
        <title>Identification and Mobilization of a Cryptic Antibiotic Biosynthesis Gene Locus from a Human-Pathogenic Nocardia Isolate.</title>
        <authorList>
            <person name="Herisse M."/>
            <person name="Ishida K."/>
            <person name="Porter J.L."/>
            <person name="Howden B."/>
            <person name="Hertweck C."/>
            <person name="Stinear T.P."/>
            <person name="Pidot S.J."/>
        </authorList>
    </citation>
    <scope>NUCLEOTIDE SEQUENCE [LARGE SCALE GENOMIC DNA]</scope>
    <source>
        <strain evidence="8 9">AUSMDU00024985</strain>
    </source>
</reference>
<dbReference type="EMBL" id="CP046171">
    <property type="protein sequence ID" value="QIS05216.1"/>
    <property type="molecule type" value="Genomic_DNA"/>
</dbReference>
<keyword evidence="2 6" id="KW-0540">Nuclease</keyword>
<keyword evidence="1 6" id="KW-1277">Toxin-antitoxin system</keyword>
<dbReference type="InterPro" id="IPR002716">
    <property type="entry name" value="PIN_dom"/>
</dbReference>
<dbReference type="InterPro" id="IPR029060">
    <property type="entry name" value="PIN-like_dom_sf"/>
</dbReference>
<dbReference type="Gene3D" id="3.40.50.1010">
    <property type="entry name" value="5'-nuclease"/>
    <property type="match status" value="1"/>
</dbReference>
<dbReference type="HAMAP" id="MF_00265">
    <property type="entry name" value="VapC_Nob1"/>
    <property type="match status" value="1"/>
</dbReference>
<feature type="binding site" evidence="6">
    <location>
        <position position="102"/>
    </location>
    <ligand>
        <name>Mg(2+)</name>
        <dbReference type="ChEBI" id="CHEBI:18420"/>
    </ligand>
</feature>
<dbReference type="RefSeq" id="WP_167464306.1">
    <property type="nucleotide sequence ID" value="NZ_CP046171.1"/>
</dbReference>
<protein>
    <recommendedName>
        <fullName evidence="6">Ribonuclease VapC</fullName>
        <shortName evidence="6">RNase VapC</shortName>
        <ecNumber evidence="6">3.1.-.-</ecNumber>
    </recommendedName>
    <alternativeName>
        <fullName evidence="6">Toxin VapC</fullName>
    </alternativeName>
</protein>
<name>A0A6G9XWE7_NOCBR</name>
<sequence length="144" mass="15901">MIVIADTSGLFAAFDAATPEHDRARAALAAAALTVVCPLVFLELEYLVKRDFDTSTAGVINDWLLEHEPTGRVAVPALHSDYLRKARAVQNRYADLRLDLTDAVNVVLAAEFETDVILTLDHRDFRAIRPLTGAEAFRILPEDL</sequence>
<accession>A0A6G9XWE7</accession>
<comment type="cofactor">
    <cofactor evidence="6">
        <name>Mg(2+)</name>
        <dbReference type="ChEBI" id="CHEBI:18420"/>
    </cofactor>
</comment>
<organism evidence="8 9">
    <name type="scientific">Nocardia brasiliensis</name>
    <dbReference type="NCBI Taxonomy" id="37326"/>
    <lineage>
        <taxon>Bacteria</taxon>
        <taxon>Bacillati</taxon>
        <taxon>Actinomycetota</taxon>
        <taxon>Actinomycetes</taxon>
        <taxon>Mycobacteriales</taxon>
        <taxon>Nocardiaceae</taxon>
        <taxon>Nocardia</taxon>
    </lineage>
</organism>
<dbReference type="GO" id="GO:0016787">
    <property type="term" value="F:hydrolase activity"/>
    <property type="evidence" value="ECO:0007669"/>
    <property type="project" value="UniProtKB-KW"/>
</dbReference>
<comment type="similarity">
    <text evidence="6">Belongs to the PINc/VapC protein family.</text>
</comment>
<dbReference type="SUPFAM" id="SSF88723">
    <property type="entry name" value="PIN domain-like"/>
    <property type="match status" value="1"/>
</dbReference>
<gene>
    <name evidence="6" type="primary">vapC</name>
    <name evidence="8" type="ORF">F5X71_25460</name>
</gene>
<keyword evidence="5 6" id="KW-0460">Magnesium</keyword>
<comment type="function">
    <text evidence="6">Toxic component of a toxin-antitoxin (TA) system. An RNase.</text>
</comment>
<evidence type="ECO:0000256" key="5">
    <source>
        <dbReference type="ARBA" id="ARBA00022842"/>
    </source>
</evidence>
<keyword evidence="6" id="KW-0800">Toxin</keyword>
<dbReference type="InterPro" id="IPR022907">
    <property type="entry name" value="VapC_family"/>
</dbReference>
<dbReference type="EC" id="3.1.-.-" evidence="6"/>
<evidence type="ECO:0000259" key="7">
    <source>
        <dbReference type="Pfam" id="PF01850"/>
    </source>
</evidence>